<gene>
    <name evidence="2" type="ORF">NJQ99_07985</name>
</gene>
<protein>
    <submittedName>
        <fullName evidence="2">Uncharacterized protein</fullName>
    </submittedName>
</protein>
<evidence type="ECO:0000313" key="2">
    <source>
        <dbReference type="EMBL" id="MCP1336340.1"/>
    </source>
</evidence>
<dbReference type="Proteomes" id="UP001055804">
    <property type="component" value="Unassembled WGS sequence"/>
</dbReference>
<name>A0A9J6P914_9PROT</name>
<feature type="region of interest" description="Disordered" evidence="1">
    <location>
        <begin position="1"/>
        <end position="30"/>
    </location>
</feature>
<evidence type="ECO:0000256" key="1">
    <source>
        <dbReference type="SAM" id="MobiDB-lite"/>
    </source>
</evidence>
<keyword evidence="3" id="KW-1185">Reference proteome</keyword>
<reference evidence="2" key="1">
    <citation type="submission" date="2022-06" db="EMBL/GenBank/DDBJ databases">
        <title>Isolation and Genomics of Futiania mangrovii gen. nov., sp. nov., a Rare and Metabolically-versatile member in the Class Alphaproteobacteria.</title>
        <authorList>
            <person name="Liu L."/>
            <person name="Huang W.-C."/>
            <person name="Pan J."/>
            <person name="Li J."/>
            <person name="Huang Y."/>
            <person name="Du H."/>
            <person name="Liu Y."/>
            <person name="Li M."/>
        </authorList>
    </citation>
    <scope>NUCLEOTIDE SEQUENCE</scope>
    <source>
        <strain evidence="2">FT118</strain>
    </source>
</reference>
<sequence>MPQRRTPPDGDAESTARTARGSGAVPDPQEVARRYHDLFAENVERIAARRTRGADEARDD</sequence>
<proteinExistence type="predicted"/>
<organism evidence="2 3">
    <name type="scientific">Futiania mangrovi</name>
    <dbReference type="NCBI Taxonomy" id="2959716"/>
    <lineage>
        <taxon>Bacteria</taxon>
        <taxon>Pseudomonadati</taxon>
        <taxon>Pseudomonadota</taxon>
        <taxon>Alphaproteobacteria</taxon>
        <taxon>Futianiales</taxon>
        <taxon>Futianiaceae</taxon>
        <taxon>Futiania</taxon>
    </lineage>
</organism>
<dbReference type="RefSeq" id="WP_269332305.1">
    <property type="nucleotide sequence ID" value="NZ_JAMZFT010000002.1"/>
</dbReference>
<comment type="caution">
    <text evidence="2">The sequence shown here is derived from an EMBL/GenBank/DDBJ whole genome shotgun (WGS) entry which is preliminary data.</text>
</comment>
<dbReference type="EMBL" id="JAMZFT010000002">
    <property type="protein sequence ID" value="MCP1336340.1"/>
    <property type="molecule type" value="Genomic_DNA"/>
</dbReference>
<accession>A0A9J6P914</accession>
<evidence type="ECO:0000313" key="3">
    <source>
        <dbReference type="Proteomes" id="UP001055804"/>
    </source>
</evidence>
<dbReference type="AlphaFoldDB" id="A0A9J6P914"/>